<organism evidence="2 3">
    <name type="scientific">Panicum virgatum</name>
    <name type="common">Blackwell switchgrass</name>
    <dbReference type="NCBI Taxonomy" id="38727"/>
    <lineage>
        <taxon>Eukaryota</taxon>
        <taxon>Viridiplantae</taxon>
        <taxon>Streptophyta</taxon>
        <taxon>Embryophyta</taxon>
        <taxon>Tracheophyta</taxon>
        <taxon>Spermatophyta</taxon>
        <taxon>Magnoliopsida</taxon>
        <taxon>Liliopsida</taxon>
        <taxon>Poales</taxon>
        <taxon>Poaceae</taxon>
        <taxon>PACMAD clade</taxon>
        <taxon>Panicoideae</taxon>
        <taxon>Panicodae</taxon>
        <taxon>Paniceae</taxon>
        <taxon>Panicinae</taxon>
        <taxon>Panicum</taxon>
        <taxon>Panicum sect. Hiantes</taxon>
    </lineage>
</organism>
<sequence length="417" mass="45504">MGGVFVRGRGVGSVGRVVVEPWRENRKFSAGLGAKTSSEVRGERTRGPPTGRVGARARREDRGAGRGPPPGPGPYVRGGIPMARRTPSKAPSFLTDQRAPPRRRWFGREKGARWAHVWPSFSQVGGGNGGRRGGLRACRCLRRGNRGAHQPRVSARSDSARISLSLSPRSSLGWFPSARGFRDGCTVSPAGGRIVPRGWADRVCRRLVAPRAWTAWLRRSGPAQLRLHPAGLATPNYPSPSALARGVPPPASSCRPCCCRLAPSGRRGGGCGLRRRRPSAAGPSNAALNGGGLPLLPPCGARGRQERARRRRSSQHRRGGGAPRRHPRRLLLHREEERIQPRDAAQQGWLRRRSPSPRCATLLEGAALRDRRAGWRGAEDARPVERMRKEEEEYDVWDPRVSGCGGGELKKQLQFGE</sequence>
<dbReference type="Proteomes" id="UP000823388">
    <property type="component" value="Chromosome 9K"/>
</dbReference>
<gene>
    <name evidence="2" type="ORF">PVAP13_9KG205085</name>
</gene>
<comment type="caution">
    <text evidence="2">The sequence shown here is derived from an EMBL/GenBank/DDBJ whole genome shotgun (WGS) entry which is preliminary data.</text>
</comment>
<keyword evidence="3" id="KW-1185">Reference proteome</keyword>
<protein>
    <submittedName>
        <fullName evidence="2">Uncharacterized protein</fullName>
    </submittedName>
</protein>
<name>A0A8T0NJV5_PANVG</name>
<feature type="region of interest" description="Disordered" evidence="1">
    <location>
        <begin position="26"/>
        <end position="99"/>
    </location>
</feature>
<proteinExistence type="predicted"/>
<feature type="region of interest" description="Disordered" evidence="1">
    <location>
        <begin position="374"/>
        <end position="393"/>
    </location>
</feature>
<accession>A0A8T0NJV5</accession>
<dbReference type="EMBL" id="CM029053">
    <property type="protein sequence ID" value="KAG2548885.1"/>
    <property type="molecule type" value="Genomic_DNA"/>
</dbReference>
<dbReference type="AlphaFoldDB" id="A0A8T0NJV5"/>
<feature type="compositionally biased region" description="Basic and acidic residues" evidence="1">
    <location>
        <begin position="374"/>
        <end position="391"/>
    </location>
</feature>
<evidence type="ECO:0000313" key="3">
    <source>
        <dbReference type="Proteomes" id="UP000823388"/>
    </source>
</evidence>
<reference evidence="2" key="1">
    <citation type="submission" date="2020-05" db="EMBL/GenBank/DDBJ databases">
        <title>WGS assembly of Panicum virgatum.</title>
        <authorList>
            <person name="Lovell J.T."/>
            <person name="Jenkins J."/>
            <person name="Shu S."/>
            <person name="Juenger T.E."/>
            <person name="Schmutz J."/>
        </authorList>
    </citation>
    <scope>NUCLEOTIDE SEQUENCE</scope>
    <source>
        <strain evidence="2">AP13</strain>
    </source>
</reference>
<evidence type="ECO:0000256" key="1">
    <source>
        <dbReference type="SAM" id="MobiDB-lite"/>
    </source>
</evidence>
<evidence type="ECO:0000313" key="2">
    <source>
        <dbReference type="EMBL" id="KAG2548885.1"/>
    </source>
</evidence>
<feature type="region of interest" description="Disordered" evidence="1">
    <location>
        <begin position="267"/>
        <end position="329"/>
    </location>
</feature>
<feature type="compositionally biased region" description="Basic residues" evidence="1">
    <location>
        <begin position="307"/>
        <end position="329"/>
    </location>
</feature>